<evidence type="ECO:0000313" key="1">
    <source>
        <dbReference type="EMBL" id="KAI8578371.1"/>
    </source>
</evidence>
<proteinExistence type="predicted"/>
<accession>A0AAD5HDA5</accession>
<name>A0AAD5HDA5_UMBRA</name>
<protein>
    <submittedName>
        <fullName evidence="1">Uncharacterized protein</fullName>
    </submittedName>
</protein>
<dbReference type="GeneID" id="75915430"/>
<dbReference type="RefSeq" id="XP_051443375.1">
    <property type="nucleotide sequence ID" value="XM_051590086.1"/>
</dbReference>
<comment type="caution">
    <text evidence="1">The sequence shown here is derived from an EMBL/GenBank/DDBJ whole genome shotgun (WGS) entry which is preliminary data.</text>
</comment>
<keyword evidence="2" id="KW-1185">Reference proteome</keyword>
<dbReference type="EMBL" id="MU620930">
    <property type="protein sequence ID" value="KAI8578371.1"/>
    <property type="molecule type" value="Genomic_DNA"/>
</dbReference>
<reference evidence="1" key="2">
    <citation type="journal article" date="2022" name="Proc. Natl. Acad. Sci. U.S.A.">
        <title>Diploid-dominant life cycles characterize the early evolution of Fungi.</title>
        <authorList>
            <person name="Amses K.R."/>
            <person name="Simmons D.R."/>
            <person name="Longcore J.E."/>
            <person name="Mondo S.J."/>
            <person name="Seto K."/>
            <person name="Jeronimo G.H."/>
            <person name="Bonds A.E."/>
            <person name="Quandt C.A."/>
            <person name="Davis W.J."/>
            <person name="Chang Y."/>
            <person name="Federici B.A."/>
            <person name="Kuo A."/>
            <person name="LaButti K."/>
            <person name="Pangilinan J."/>
            <person name="Andreopoulos W."/>
            <person name="Tritt A."/>
            <person name="Riley R."/>
            <person name="Hundley H."/>
            <person name="Johnson J."/>
            <person name="Lipzen A."/>
            <person name="Barry K."/>
            <person name="Lang B.F."/>
            <person name="Cuomo C.A."/>
            <person name="Buchler N.E."/>
            <person name="Grigoriev I.V."/>
            <person name="Spatafora J.W."/>
            <person name="Stajich J.E."/>
            <person name="James T.Y."/>
        </authorList>
    </citation>
    <scope>NUCLEOTIDE SEQUENCE</scope>
    <source>
        <strain evidence="1">AG</strain>
    </source>
</reference>
<gene>
    <name evidence="1" type="ORF">K450DRAFT_247568</name>
</gene>
<dbReference type="AlphaFoldDB" id="A0AAD5HDA5"/>
<reference evidence="1" key="1">
    <citation type="submission" date="2021-06" db="EMBL/GenBank/DDBJ databases">
        <authorList>
            <consortium name="DOE Joint Genome Institute"/>
            <person name="Mondo S.J."/>
            <person name="Amses K.R."/>
            <person name="Simmons D.R."/>
            <person name="Longcore J.E."/>
            <person name="Seto K."/>
            <person name="Alves G.H."/>
            <person name="Bonds A.E."/>
            <person name="Quandt C.A."/>
            <person name="Davis W.J."/>
            <person name="Chang Y."/>
            <person name="Letcher P.M."/>
            <person name="Powell M.J."/>
            <person name="Kuo A."/>
            <person name="Labutti K."/>
            <person name="Pangilinan J."/>
            <person name="Andreopoulos W."/>
            <person name="Tritt A."/>
            <person name="Riley R."/>
            <person name="Hundley H."/>
            <person name="Johnson J."/>
            <person name="Lipzen A."/>
            <person name="Barry K."/>
            <person name="Berbee M.L."/>
            <person name="Buchler N.E."/>
            <person name="Grigoriev I.V."/>
            <person name="Spatafora J.W."/>
            <person name="Stajich J.E."/>
            <person name="James T.Y."/>
        </authorList>
    </citation>
    <scope>NUCLEOTIDE SEQUENCE</scope>
    <source>
        <strain evidence="1">AG</strain>
    </source>
</reference>
<dbReference type="Proteomes" id="UP001206595">
    <property type="component" value="Unassembled WGS sequence"/>
</dbReference>
<sequence>MKMKISPIKYAKTINKTSILIGEDIVGDTIETLEEWYSHPHKYEIMQDAMKFKEHLRSASSLPYWVKFLGMHRDEVGMFHGIVTPIIRCFSDYLAYLIDDFEKGVNGTFNHPNAGVPPDLIETQLGKTILNELRNTTFSKDYVFCHNALYYKSFVLKDNKLIGIRNWQYAGFYPPEFEDIIHKYLEVFQFEEFHAKFVKKSNQPSTSSTHDLNQNANVV</sequence>
<evidence type="ECO:0000313" key="2">
    <source>
        <dbReference type="Proteomes" id="UP001206595"/>
    </source>
</evidence>
<organism evidence="1 2">
    <name type="scientific">Umbelopsis ramanniana AG</name>
    <dbReference type="NCBI Taxonomy" id="1314678"/>
    <lineage>
        <taxon>Eukaryota</taxon>
        <taxon>Fungi</taxon>
        <taxon>Fungi incertae sedis</taxon>
        <taxon>Mucoromycota</taxon>
        <taxon>Mucoromycotina</taxon>
        <taxon>Umbelopsidomycetes</taxon>
        <taxon>Umbelopsidales</taxon>
        <taxon>Umbelopsidaceae</taxon>
        <taxon>Umbelopsis</taxon>
    </lineage>
</organism>